<reference evidence="1 2" key="1">
    <citation type="journal article" date="2015" name="Microbiome">
        <title>Genomic resolution of linkages in carbon, nitrogen, and sulfur cycling among widespread estuary sediment bacteria.</title>
        <authorList>
            <person name="Baker B.J."/>
            <person name="Lazar C.S."/>
            <person name="Teske A.P."/>
            <person name="Dick G.J."/>
        </authorList>
    </citation>
    <scope>NUCLEOTIDE SEQUENCE [LARGE SCALE GENOMIC DNA]</scope>
    <source>
        <strain evidence="1">SM23_60</strain>
    </source>
</reference>
<accession>A0A0S8GJP7</accession>
<gene>
    <name evidence="1" type="ORF">AMJ87_06335</name>
</gene>
<organism evidence="1 2">
    <name type="scientific">candidate division WOR_3 bacterium SM23_60</name>
    <dbReference type="NCBI Taxonomy" id="1703780"/>
    <lineage>
        <taxon>Bacteria</taxon>
        <taxon>Bacteria division WOR-3</taxon>
    </lineage>
</organism>
<name>A0A0S8GJP7_UNCW3</name>
<dbReference type="EMBL" id="LJUO01000049">
    <property type="protein sequence ID" value="KPK71898.1"/>
    <property type="molecule type" value="Genomic_DNA"/>
</dbReference>
<proteinExistence type="predicted"/>
<evidence type="ECO:0000313" key="2">
    <source>
        <dbReference type="Proteomes" id="UP000051096"/>
    </source>
</evidence>
<feature type="non-terminal residue" evidence="1">
    <location>
        <position position="230"/>
    </location>
</feature>
<comment type="caution">
    <text evidence="1">The sequence shown here is derived from an EMBL/GenBank/DDBJ whole genome shotgun (WGS) entry which is preliminary data.</text>
</comment>
<evidence type="ECO:0000313" key="1">
    <source>
        <dbReference type="EMBL" id="KPK71898.1"/>
    </source>
</evidence>
<sequence>MSRISKKKGTVRFFDLDNSVFSIIIGQTTHMYTEGQMFAVLLFLSTQISTDFQVNNEDYPSKAHQWFSAIANHDSGGVAIWTDLRLPNNGQRVFATRLDINGNTVGTNFRIDDHPSNGGCGNFQDVACAYDGSFIAVWTQHENAVGRRFSSNGEPVGPSFIINDGSPPCRNPTVTVDSAGRTAVAWSDNRDGPAQVYCQIYDEDGNPVGTNIPVSDSATGSEIHCDAALT</sequence>
<protein>
    <submittedName>
        <fullName evidence="1">Uncharacterized protein</fullName>
    </submittedName>
</protein>
<dbReference type="Proteomes" id="UP000051096">
    <property type="component" value="Unassembled WGS sequence"/>
</dbReference>
<dbReference type="AlphaFoldDB" id="A0A0S8GJP7"/>